<dbReference type="SUPFAM" id="SSF57756">
    <property type="entry name" value="Retrovirus zinc finger-like domains"/>
    <property type="match status" value="1"/>
</dbReference>
<dbReference type="GO" id="GO:0008270">
    <property type="term" value="F:zinc ion binding"/>
    <property type="evidence" value="ECO:0007669"/>
    <property type="project" value="InterPro"/>
</dbReference>
<proteinExistence type="predicted"/>
<dbReference type="Gene3D" id="4.10.60.10">
    <property type="entry name" value="Zinc finger, CCHC-type"/>
    <property type="match status" value="1"/>
</dbReference>
<gene>
    <name evidence="1" type="ORF">PM001_LOCUS4256</name>
</gene>
<protein>
    <recommendedName>
        <fullName evidence="3">CCHC-type domain-containing protein</fullName>
    </recommendedName>
</protein>
<accession>A0AAV1TC27</accession>
<dbReference type="InterPro" id="IPR036875">
    <property type="entry name" value="Znf_CCHC_sf"/>
</dbReference>
<evidence type="ECO:0000313" key="2">
    <source>
        <dbReference type="Proteomes" id="UP001162060"/>
    </source>
</evidence>
<name>A0AAV1TC27_9STRA</name>
<organism evidence="1 2">
    <name type="scientific">Peronospora matthiolae</name>
    <dbReference type="NCBI Taxonomy" id="2874970"/>
    <lineage>
        <taxon>Eukaryota</taxon>
        <taxon>Sar</taxon>
        <taxon>Stramenopiles</taxon>
        <taxon>Oomycota</taxon>
        <taxon>Peronosporomycetes</taxon>
        <taxon>Peronosporales</taxon>
        <taxon>Peronosporaceae</taxon>
        <taxon>Peronospora</taxon>
    </lineage>
</organism>
<dbReference type="AlphaFoldDB" id="A0AAV1TC27"/>
<dbReference type="Proteomes" id="UP001162060">
    <property type="component" value="Unassembled WGS sequence"/>
</dbReference>
<dbReference type="Pfam" id="PF14223">
    <property type="entry name" value="Retrotran_gag_2"/>
    <property type="match status" value="1"/>
</dbReference>
<sequence length="133" mass="14722">MKEGDDVLAHKNKPRTPAKQLDAVGAPVSENDLMITLLGSLSEMFPFLITALESRSDALTWELVTARLLREDMKRKEHCGDGVAAGKAFMASDKKRTGRTGNKISTCNYCSKMGHWVTECSSRVHDNAGWQRP</sequence>
<evidence type="ECO:0008006" key="3">
    <source>
        <dbReference type="Google" id="ProtNLM"/>
    </source>
</evidence>
<reference evidence="1" key="1">
    <citation type="submission" date="2024-01" db="EMBL/GenBank/DDBJ databases">
        <authorList>
            <person name="Webb A."/>
        </authorList>
    </citation>
    <scope>NUCLEOTIDE SEQUENCE</scope>
    <source>
        <strain evidence="1">Pm1</strain>
    </source>
</reference>
<dbReference type="GO" id="GO:0003676">
    <property type="term" value="F:nucleic acid binding"/>
    <property type="evidence" value="ECO:0007669"/>
    <property type="project" value="InterPro"/>
</dbReference>
<comment type="caution">
    <text evidence="1">The sequence shown here is derived from an EMBL/GenBank/DDBJ whole genome shotgun (WGS) entry which is preliminary data.</text>
</comment>
<evidence type="ECO:0000313" key="1">
    <source>
        <dbReference type="EMBL" id="CAK7910904.1"/>
    </source>
</evidence>
<dbReference type="EMBL" id="CAKLBY020000036">
    <property type="protein sequence ID" value="CAK7910904.1"/>
    <property type="molecule type" value="Genomic_DNA"/>
</dbReference>